<dbReference type="Gene3D" id="3.30.2130.10">
    <property type="entry name" value="VC0802-like"/>
    <property type="match status" value="1"/>
</dbReference>
<feature type="binding site" evidence="14">
    <location>
        <begin position="7"/>
        <end position="10"/>
    </location>
    <ligand>
        <name>ATP</name>
        <dbReference type="ChEBI" id="CHEBI:30616"/>
    </ligand>
</feature>
<protein>
    <recommendedName>
        <fullName evidence="15">Aspartokinase</fullName>
        <ecNumber evidence="15">2.7.2.4</ecNumber>
    </recommendedName>
</protein>
<dbReference type="OrthoDB" id="9799110at2"/>
<dbReference type="InterPro" id="IPR045865">
    <property type="entry name" value="ACT-like_dom_sf"/>
</dbReference>
<evidence type="ECO:0000256" key="14">
    <source>
        <dbReference type="PIRSR" id="PIRSR000726-1"/>
    </source>
</evidence>
<keyword evidence="7 15" id="KW-0808">Transferase</keyword>
<dbReference type="NCBIfam" id="TIGR00657">
    <property type="entry name" value="asp_kinases"/>
    <property type="match status" value="1"/>
</dbReference>
<dbReference type="EMBL" id="CP000853">
    <property type="protein sequence ID" value="ABW18107.1"/>
    <property type="molecule type" value="Genomic_DNA"/>
</dbReference>
<keyword evidence="6 16" id="KW-0028">Amino-acid biosynthesis</keyword>
<evidence type="ECO:0000313" key="20">
    <source>
        <dbReference type="Proteomes" id="UP000000269"/>
    </source>
</evidence>
<evidence type="ECO:0000256" key="5">
    <source>
        <dbReference type="ARBA" id="ARBA00010122"/>
    </source>
</evidence>
<dbReference type="GO" id="GO:0009090">
    <property type="term" value="P:homoserine biosynthetic process"/>
    <property type="evidence" value="ECO:0007669"/>
    <property type="project" value="TreeGrafter"/>
</dbReference>
<comment type="pathway">
    <text evidence="2 16">Amino-acid biosynthesis; L-lysine biosynthesis via DAP pathway; (S)-tetrahydrodipicolinate from L-aspartate: step 1/4.</text>
</comment>
<evidence type="ECO:0000256" key="3">
    <source>
        <dbReference type="ARBA" id="ARBA00004986"/>
    </source>
</evidence>
<keyword evidence="10 14" id="KW-0067">ATP-binding</keyword>
<evidence type="ECO:0000256" key="11">
    <source>
        <dbReference type="ARBA" id="ARBA00022915"/>
    </source>
</evidence>
<evidence type="ECO:0000256" key="9">
    <source>
        <dbReference type="ARBA" id="ARBA00022777"/>
    </source>
</evidence>
<dbReference type="Pfam" id="PF13840">
    <property type="entry name" value="ACT_7"/>
    <property type="match status" value="1"/>
</dbReference>
<keyword evidence="12" id="KW-0457">Lysine biosynthesis</keyword>
<dbReference type="PIRSF" id="PIRSF000726">
    <property type="entry name" value="Asp_kin"/>
    <property type="match status" value="1"/>
</dbReference>
<evidence type="ECO:0000256" key="16">
    <source>
        <dbReference type="RuleBase" id="RU004249"/>
    </source>
</evidence>
<name>A8MLJ3_ALKOO</name>
<dbReference type="InterPro" id="IPR036393">
    <property type="entry name" value="AceGlu_kinase-like_sf"/>
</dbReference>
<dbReference type="SUPFAM" id="SSF55021">
    <property type="entry name" value="ACT-like"/>
    <property type="match status" value="2"/>
</dbReference>
<evidence type="ECO:0000256" key="7">
    <source>
        <dbReference type="ARBA" id="ARBA00022679"/>
    </source>
</evidence>
<dbReference type="GO" id="GO:0009088">
    <property type="term" value="P:threonine biosynthetic process"/>
    <property type="evidence" value="ECO:0007669"/>
    <property type="project" value="UniProtKB-UniPathway"/>
</dbReference>
<dbReference type="AlphaFoldDB" id="A8MLJ3"/>
<feature type="domain" description="Aspartate/glutamate/uridylate kinase" evidence="17">
    <location>
        <begin position="2"/>
        <end position="235"/>
    </location>
</feature>
<comment type="pathway">
    <text evidence="4 16">Amino-acid biosynthesis; L-threonine biosynthesis; L-threonine from L-aspartate: step 1/5.</text>
</comment>
<dbReference type="PANTHER" id="PTHR21499">
    <property type="entry name" value="ASPARTATE KINASE"/>
    <property type="match status" value="1"/>
</dbReference>
<comment type="function">
    <text evidence="1">Catalyzes the phosphorylation of the beta-carboxyl group of aspartic acid with ATP to yield 4-phospho-L-aspartate, which is involved in the branched biosynthetic pathway leading to the biosynthesis of amino acids threonine, isoleucine and methionine.</text>
</comment>
<feature type="binding site" evidence="14">
    <location>
        <begin position="178"/>
        <end position="179"/>
    </location>
    <ligand>
        <name>ATP</name>
        <dbReference type="ChEBI" id="CHEBI:30616"/>
    </ligand>
</feature>
<dbReference type="UniPathway" id="UPA00051">
    <property type="reaction ID" value="UER00462"/>
</dbReference>
<comment type="similarity">
    <text evidence="5 15">Belongs to the aspartokinase family.</text>
</comment>
<evidence type="ECO:0000256" key="1">
    <source>
        <dbReference type="ARBA" id="ARBA00003121"/>
    </source>
</evidence>
<accession>A8MLJ3</accession>
<evidence type="ECO:0000256" key="15">
    <source>
        <dbReference type="RuleBase" id="RU003448"/>
    </source>
</evidence>
<dbReference type="GO" id="GO:0005524">
    <property type="term" value="F:ATP binding"/>
    <property type="evidence" value="ECO:0007669"/>
    <property type="project" value="UniProtKB-KW"/>
</dbReference>
<organism evidence="19 20">
    <name type="scientific">Alkaliphilus oremlandii (strain OhILAs)</name>
    <name type="common">Clostridium oremlandii (strain OhILAs)</name>
    <dbReference type="NCBI Taxonomy" id="350688"/>
    <lineage>
        <taxon>Bacteria</taxon>
        <taxon>Bacillati</taxon>
        <taxon>Bacillota</taxon>
        <taxon>Clostridia</taxon>
        <taxon>Peptostreptococcales</taxon>
        <taxon>Natronincolaceae</taxon>
        <taxon>Alkaliphilus</taxon>
    </lineage>
</organism>
<evidence type="ECO:0000256" key="12">
    <source>
        <dbReference type="ARBA" id="ARBA00023154"/>
    </source>
</evidence>
<dbReference type="eggNOG" id="COG0527">
    <property type="taxonomic scope" value="Bacteria"/>
</dbReference>
<dbReference type="InterPro" id="IPR018042">
    <property type="entry name" value="Aspartate_kinase_CS"/>
</dbReference>
<evidence type="ECO:0000256" key="10">
    <source>
        <dbReference type="ARBA" id="ARBA00022840"/>
    </source>
</evidence>
<dbReference type="Gene3D" id="3.40.1160.10">
    <property type="entry name" value="Acetylglutamate kinase-like"/>
    <property type="match status" value="1"/>
</dbReference>
<keyword evidence="20" id="KW-1185">Reference proteome</keyword>
<feature type="binding site" evidence="14">
    <location>
        <begin position="214"/>
        <end position="215"/>
    </location>
    <ligand>
        <name>ATP</name>
        <dbReference type="ChEBI" id="CHEBI:30616"/>
    </ligand>
</feature>
<dbReference type="GO" id="GO:0009089">
    <property type="term" value="P:lysine biosynthetic process via diaminopimelate"/>
    <property type="evidence" value="ECO:0007669"/>
    <property type="project" value="UniProtKB-UniPathway"/>
</dbReference>
<dbReference type="InterPro" id="IPR005260">
    <property type="entry name" value="Asp_kin_monofn"/>
</dbReference>
<dbReference type="InterPro" id="IPR027795">
    <property type="entry name" value="CASTOR_ACT_dom"/>
</dbReference>
<dbReference type="GO" id="GO:0005829">
    <property type="term" value="C:cytosol"/>
    <property type="evidence" value="ECO:0007669"/>
    <property type="project" value="TreeGrafter"/>
</dbReference>
<dbReference type="KEGG" id="aoe:Clos_0545"/>
<evidence type="ECO:0000256" key="2">
    <source>
        <dbReference type="ARBA" id="ARBA00004766"/>
    </source>
</evidence>
<feature type="domain" description="CASTOR ACT" evidence="18">
    <location>
        <begin position="340"/>
        <end position="401"/>
    </location>
</feature>
<dbReference type="SUPFAM" id="SSF53633">
    <property type="entry name" value="Carbamate kinase-like"/>
    <property type="match status" value="1"/>
</dbReference>
<dbReference type="NCBIfam" id="NF006068">
    <property type="entry name" value="PRK08210.1"/>
    <property type="match status" value="1"/>
</dbReference>
<dbReference type="RefSeq" id="WP_012158421.1">
    <property type="nucleotide sequence ID" value="NC_009922.1"/>
</dbReference>
<dbReference type="Pfam" id="PF00696">
    <property type="entry name" value="AA_kinase"/>
    <property type="match status" value="1"/>
</dbReference>
<evidence type="ECO:0000256" key="6">
    <source>
        <dbReference type="ARBA" id="ARBA00022605"/>
    </source>
</evidence>
<dbReference type="EC" id="2.7.2.4" evidence="15"/>
<keyword evidence="8 14" id="KW-0547">Nucleotide-binding</keyword>
<dbReference type="InterPro" id="IPR001341">
    <property type="entry name" value="Asp_kinase"/>
</dbReference>
<dbReference type="PROSITE" id="PS00324">
    <property type="entry name" value="ASPARTOKINASE"/>
    <property type="match status" value="1"/>
</dbReference>
<evidence type="ECO:0000256" key="4">
    <source>
        <dbReference type="ARBA" id="ARBA00005139"/>
    </source>
</evidence>
<keyword evidence="11" id="KW-0220">Diaminopimelate biosynthesis</keyword>
<dbReference type="HOGENOM" id="CLU_009116_3_2_9"/>
<dbReference type="PANTHER" id="PTHR21499:SF3">
    <property type="entry name" value="ASPARTOKINASE"/>
    <property type="match status" value="1"/>
</dbReference>
<comment type="pathway">
    <text evidence="3 16">Amino-acid biosynthesis; L-methionine biosynthesis via de novo pathway; L-homoserine from L-aspartate: step 1/3.</text>
</comment>
<evidence type="ECO:0000256" key="13">
    <source>
        <dbReference type="ARBA" id="ARBA00047872"/>
    </source>
</evidence>
<feature type="binding site" evidence="14">
    <location>
        <position position="52"/>
    </location>
    <ligand>
        <name>substrate</name>
    </ligand>
</feature>
<dbReference type="Proteomes" id="UP000000269">
    <property type="component" value="Chromosome"/>
</dbReference>
<evidence type="ECO:0000259" key="18">
    <source>
        <dbReference type="Pfam" id="PF13840"/>
    </source>
</evidence>
<feature type="binding site" evidence="14">
    <location>
        <position position="79"/>
    </location>
    <ligand>
        <name>substrate</name>
    </ligand>
</feature>
<dbReference type="InterPro" id="IPR001048">
    <property type="entry name" value="Asp/Glu/Uridylate_kinase"/>
</dbReference>
<dbReference type="GO" id="GO:0019877">
    <property type="term" value="P:diaminopimelate biosynthetic process"/>
    <property type="evidence" value="ECO:0007669"/>
    <property type="project" value="UniProtKB-KW"/>
</dbReference>
<dbReference type="STRING" id="350688.Clos_0545"/>
<proteinExistence type="inferred from homology"/>
<evidence type="ECO:0000259" key="17">
    <source>
        <dbReference type="Pfam" id="PF00696"/>
    </source>
</evidence>
<comment type="catalytic activity">
    <reaction evidence="13 15">
        <text>L-aspartate + ATP = 4-phospho-L-aspartate + ADP</text>
        <dbReference type="Rhea" id="RHEA:23776"/>
        <dbReference type="ChEBI" id="CHEBI:29991"/>
        <dbReference type="ChEBI" id="CHEBI:30616"/>
        <dbReference type="ChEBI" id="CHEBI:57535"/>
        <dbReference type="ChEBI" id="CHEBI:456216"/>
        <dbReference type="EC" id="2.7.2.4"/>
    </reaction>
</comment>
<dbReference type="UniPathway" id="UPA00034">
    <property type="reaction ID" value="UER00015"/>
</dbReference>
<evidence type="ECO:0000313" key="19">
    <source>
        <dbReference type="EMBL" id="ABW18107.1"/>
    </source>
</evidence>
<gene>
    <name evidence="19" type="ordered locus">Clos_0545</name>
</gene>
<sequence>MKIIVQKFGGTSVSTRDRRKMVINKIVECKRSGKSVVVVLSAMGRKGEPYATDTLKDLISTSYSGHSLKTMDLMMSCGEIISSALLGAGLESMGEKVVILTGSQAGILTDSVFGDADILAIEEERILSHLKAGAIVIVTGFQGATEYGEITTLGRGGSDTTAVALGVALCAESVEIYTDVDGIMTADPTIVSNAKIIDELSYDEVFQMAEKGAKVIHPRAVEIAKKGSLLIKIKNTMSSHPGTRIHHCKYTGKDLYSTRHDANNLLTAITSKSRISQVCILTEEYLESENALFTALAEAGISIDMINFFINQKVFTVDDDKSDLVEEILQSFQVQYTLTRACSKVTAVGNRIAGIPGVMATIVTALSKEKIPILQSSDSHSTISLLVNSCDETSTLKLLHQAFSLDKKNP</sequence>
<reference evidence="20" key="1">
    <citation type="submission" date="2007-10" db="EMBL/GenBank/DDBJ databases">
        <title>Complete genome of Alkaliphilus oremlandii OhILAs.</title>
        <authorList>
            <person name="Copeland A."/>
            <person name="Lucas S."/>
            <person name="Lapidus A."/>
            <person name="Barry K."/>
            <person name="Detter J.C."/>
            <person name="Glavina del Rio T."/>
            <person name="Hammon N."/>
            <person name="Israni S."/>
            <person name="Dalin E."/>
            <person name="Tice H."/>
            <person name="Pitluck S."/>
            <person name="Chain P."/>
            <person name="Malfatti S."/>
            <person name="Shin M."/>
            <person name="Vergez L."/>
            <person name="Schmutz J."/>
            <person name="Larimer F."/>
            <person name="Land M."/>
            <person name="Hauser L."/>
            <person name="Kyrpides N."/>
            <person name="Mikhailova N."/>
            <person name="Stolz J.F."/>
            <person name="Dawson A."/>
            <person name="Fisher E."/>
            <person name="Crable B."/>
            <person name="Perera E."/>
            <person name="Lisak J."/>
            <person name="Ranganathan M."/>
            <person name="Basu P."/>
            <person name="Richardson P."/>
        </authorList>
    </citation>
    <scope>NUCLEOTIDE SEQUENCE [LARGE SCALE GENOMIC DNA]</scope>
    <source>
        <strain evidence="20">OhILAs</strain>
    </source>
</reference>
<evidence type="ECO:0000256" key="8">
    <source>
        <dbReference type="ARBA" id="ARBA00022741"/>
    </source>
</evidence>
<dbReference type="GO" id="GO:0004072">
    <property type="term" value="F:aspartate kinase activity"/>
    <property type="evidence" value="ECO:0007669"/>
    <property type="project" value="UniProtKB-EC"/>
</dbReference>
<keyword evidence="9 15" id="KW-0418">Kinase</keyword>
<dbReference type="UniPathway" id="UPA00050">
    <property type="reaction ID" value="UER00461"/>
</dbReference>